<evidence type="ECO:0000313" key="3">
    <source>
        <dbReference type="Proteomes" id="UP001596977"/>
    </source>
</evidence>
<feature type="transmembrane region" description="Helical" evidence="1">
    <location>
        <begin position="33"/>
        <end position="53"/>
    </location>
</feature>
<evidence type="ECO:0000313" key="2">
    <source>
        <dbReference type="EMBL" id="MFD0948381.1"/>
    </source>
</evidence>
<organism evidence="2 3">
    <name type="scientific">Sphingomonas canadensis</name>
    <dbReference type="NCBI Taxonomy" id="1219257"/>
    <lineage>
        <taxon>Bacteria</taxon>
        <taxon>Pseudomonadati</taxon>
        <taxon>Pseudomonadota</taxon>
        <taxon>Alphaproteobacteria</taxon>
        <taxon>Sphingomonadales</taxon>
        <taxon>Sphingomonadaceae</taxon>
        <taxon>Sphingomonas</taxon>
    </lineage>
</organism>
<keyword evidence="1" id="KW-0812">Transmembrane</keyword>
<keyword evidence="1" id="KW-1133">Transmembrane helix</keyword>
<protein>
    <submittedName>
        <fullName evidence="2">Uncharacterized protein</fullName>
    </submittedName>
</protein>
<name>A0ABW3HFB6_9SPHN</name>
<keyword evidence="1" id="KW-0472">Membrane</keyword>
<proteinExistence type="predicted"/>
<feature type="transmembrane region" description="Helical" evidence="1">
    <location>
        <begin position="7"/>
        <end position="27"/>
    </location>
</feature>
<accession>A0ABW3HFB6</accession>
<dbReference type="EMBL" id="JBHTJG010000012">
    <property type="protein sequence ID" value="MFD0948381.1"/>
    <property type="molecule type" value="Genomic_DNA"/>
</dbReference>
<dbReference type="Proteomes" id="UP001596977">
    <property type="component" value="Unassembled WGS sequence"/>
</dbReference>
<reference evidence="3" key="1">
    <citation type="journal article" date="2019" name="Int. J. Syst. Evol. Microbiol.">
        <title>The Global Catalogue of Microorganisms (GCM) 10K type strain sequencing project: providing services to taxonomists for standard genome sequencing and annotation.</title>
        <authorList>
            <consortium name="The Broad Institute Genomics Platform"/>
            <consortium name="The Broad Institute Genome Sequencing Center for Infectious Disease"/>
            <person name="Wu L."/>
            <person name="Ma J."/>
        </authorList>
    </citation>
    <scope>NUCLEOTIDE SEQUENCE [LARGE SCALE GENOMIC DNA]</scope>
    <source>
        <strain evidence="3">CCUG 62982</strain>
    </source>
</reference>
<evidence type="ECO:0000256" key="1">
    <source>
        <dbReference type="SAM" id="Phobius"/>
    </source>
</evidence>
<keyword evidence="3" id="KW-1185">Reference proteome</keyword>
<comment type="caution">
    <text evidence="2">The sequence shown here is derived from an EMBL/GenBank/DDBJ whole genome shotgun (WGS) entry which is preliminary data.</text>
</comment>
<sequence length="64" mass="7421">MRDNLLLHYAIVLIVSGFLTFFSAGLWPQFSFFFQWLVNFATYAAVFTVGHLIGRLLDRGKYDD</sequence>
<gene>
    <name evidence="2" type="ORF">ACFQ1E_18735</name>
</gene>
<dbReference type="RefSeq" id="WP_380916466.1">
    <property type="nucleotide sequence ID" value="NZ_JBHTJG010000012.1"/>
</dbReference>